<keyword evidence="6 8" id="KW-0346">Stress response</keyword>
<comment type="subunit">
    <text evidence="8">Homodimer.</text>
</comment>
<evidence type="ECO:0000256" key="7">
    <source>
        <dbReference type="ARBA" id="ARBA00023186"/>
    </source>
</evidence>
<dbReference type="GO" id="GO:0051082">
    <property type="term" value="F:unfolded protein binding"/>
    <property type="evidence" value="ECO:0007669"/>
    <property type="project" value="UniProtKB-UniRule"/>
</dbReference>
<dbReference type="InterPro" id="IPR020575">
    <property type="entry name" value="Hsp90_N"/>
</dbReference>
<dbReference type="AlphaFoldDB" id="A0A0S7BAV8"/>
<feature type="region of interest" description="A; substrate-binding" evidence="8">
    <location>
        <begin position="1"/>
        <end position="328"/>
    </location>
</feature>
<keyword evidence="3 8" id="KW-0963">Cytoplasm</keyword>
<feature type="binding site" evidence="9">
    <location>
        <position position="176"/>
    </location>
    <ligand>
        <name>ATP</name>
        <dbReference type="ChEBI" id="CHEBI:30616"/>
    </ligand>
</feature>
<dbReference type="Gene3D" id="3.30.565.10">
    <property type="entry name" value="Histidine kinase-like ATPase, C-terminal domain"/>
    <property type="match status" value="1"/>
</dbReference>
<keyword evidence="11" id="KW-1185">Reference proteome</keyword>
<reference evidence="10" key="1">
    <citation type="submission" date="2015-07" db="EMBL/GenBank/DDBJ databases">
        <title>Draft Genome Sequences of Anaerolinea thermolimosa IMO-1, Bellilinea caldifistulae GOMI-1, Leptolinea tardivitalis YMTK-2, Levilinea saccharolytica KIBI-1,Longilinea arvoryzae KOME-1, Previously Described as Members of the Anaerolineaceae (Chloroflexi).</title>
        <authorList>
            <person name="Sekiguchi Y."/>
            <person name="Ohashi A."/>
            <person name="Matsuura N."/>
            <person name="Tourlousse M.D."/>
        </authorList>
    </citation>
    <scope>NUCLEOTIDE SEQUENCE [LARGE SCALE GENOMIC DNA]</scope>
    <source>
        <strain evidence="10">KOME-1</strain>
    </source>
</reference>
<dbReference type="NCBIfam" id="NF003555">
    <property type="entry name" value="PRK05218.1"/>
    <property type="match status" value="1"/>
</dbReference>
<dbReference type="EMBL" id="DF967972">
    <property type="protein sequence ID" value="GAP14847.1"/>
    <property type="molecule type" value="Genomic_DNA"/>
</dbReference>
<dbReference type="Pfam" id="PF00183">
    <property type="entry name" value="HSP90"/>
    <property type="match status" value="1"/>
</dbReference>
<dbReference type="SUPFAM" id="SSF55874">
    <property type="entry name" value="ATPase domain of HSP90 chaperone/DNA topoisomerase II/histidine kinase"/>
    <property type="match status" value="1"/>
</dbReference>
<dbReference type="STRING" id="360412.LARV_02623"/>
<dbReference type="Gene3D" id="1.20.120.790">
    <property type="entry name" value="Heat shock protein 90, C-terminal domain"/>
    <property type="match status" value="1"/>
</dbReference>
<evidence type="ECO:0000313" key="11">
    <source>
        <dbReference type="Proteomes" id="UP000055060"/>
    </source>
</evidence>
<evidence type="ECO:0000256" key="3">
    <source>
        <dbReference type="ARBA" id="ARBA00022490"/>
    </source>
</evidence>
<feature type="binding site" evidence="9">
    <location>
        <position position="328"/>
    </location>
    <ligand>
        <name>ATP</name>
        <dbReference type="ChEBI" id="CHEBI:30616"/>
    </ligand>
</feature>
<dbReference type="Gene3D" id="3.30.230.80">
    <property type="match status" value="1"/>
</dbReference>
<dbReference type="PIRSF" id="PIRSF002583">
    <property type="entry name" value="Hsp90"/>
    <property type="match status" value="1"/>
</dbReference>
<feature type="region of interest" description="B" evidence="8">
    <location>
        <begin position="329"/>
        <end position="544"/>
    </location>
</feature>
<comment type="similarity">
    <text evidence="2 8">Belongs to the heat shock protein 90 family.</text>
</comment>
<feature type="binding site" evidence="9">
    <location>
        <position position="83"/>
    </location>
    <ligand>
        <name>ATP</name>
        <dbReference type="ChEBI" id="CHEBI:30616"/>
    </ligand>
</feature>
<gene>
    <name evidence="8" type="primary">htpG</name>
    <name evidence="10" type="ORF">LARV_02623</name>
</gene>
<evidence type="ECO:0000256" key="6">
    <source>
        <dbReference type="ARBA" id="ARBA00023016"/>
    </source>
</evidence>
<dbReference type="Proteomes" id="UP000055060">
    <property type="component" value="Unassembled WGS sequence"/>
</dbReference>
<dbReference type="FunFam" id="3.30.565.10:FF:000009">
    <property type="entry name" value="Molecular chaperone HtpG"/>
    <property type="match status" value="1"/>
</dbReference>
<evidence type="ECO:0000256" key="1">
    <source>
        <dbReference type="ARBA" id="ARBA00004496"/>
    </source>
</evidence>
<feature type="binding site" evidence="9">
    <location>
        <begin position="103"/>
        <end position="104"/>
    </location>
    <ligand>
        <name>ATP</name>
        <dbReference type="ChEBI" id="CHEBI:30616"/>
    </ligand>
</feature>
<evidence type="ECO:0000256" key="4">
    <source>
        <dbReference type="ARBA" id="ARBA00022741"/>
    </source>
</evidence>
<feature type="binding site" evidence="9">
    <location>
        <position position="41"/>
    </location>
    <ligand>
        <name>ATP</name>
        <dbReference type="ChEBI" id="CHEBI:30616"/>
    </ligand>
</feature>
<comment type="function">
    <text evidence="8">Molecular chaperone. Has ATPase activity.</text>
</comment>
<dbReference type="Pfam" id="PF13589">
    <property type="entry name" value="HATPase_c_3"/>
    <property type="match status" value="1"/>
</dbReference>
<sequence length="619" mass="70065">MSDMNSNNPVPFKAETHQLLEILIHSLYTEREVFLRELISNASDALTRLNFETLTKREIQDPELELGIWITADPDAKTLTIRDTGLGMTAAELAENLGTIAHSGARAFLEAARSGEAKVEDIIGQFGVGFYSAFMVADWIRVTSRSFQPEAAPAVWFSTGADTFTVGPAEKNERGTEVILRVKDEYLEFCKEERIRQIIKRHSDFVPFPIYVGENKEQANRQTALWRQQPRQVQEKDYQDYYRQLTLEFEPPLSWLHLSVDAPVQVYALLYIPASAEPGIVSTRKTDGLRLYARKVLIQEYCKDLLPQYLRFMAGVVDSEDLPLNVSRESVQSNRTMGQLKKLLTSKVLDHFASLAKDHSDTYTKFWTVYGSFLKEGIATPKENSEPLLPLLRFHSLNHPQDWISFDQYLDNIPAEQNQIYYLLGDSEMAALHSPHLEAFRSRGLDVLILADPIDSFALLNVTQYRDHTLADAATADLPAAPEKTEKPAEAEKLMDEAQSESILQRFKTVLTDRISDARLSDRLVESPVRLVQPKEGPSAEIQRVYRILQKDLDTPKPVLEINPSHPIIQALARLGQDDVSASLMVEQIFANAQIMEGLPVEPSQMVDRIQQIILKALK</sequence>
<dbReference type="SUPFAM" id="SSF110942">
    <property type="entry name" value="HSP90 C-terminal domain"/>
    <property type="match status" value="1"/>
</dbReference>
<dbReference type="Gene3D" id="3.40.50.11260">
    <property type="match status" value="1"/>
</dbReference>
<feature type="binding site" evidence="9">
    <location>
        <position position="88"/>
    </location>
    <ligand>
        <name>ATP</name>
        <dbReference type="ChEBI" id="CHEBI:30616"/>
    </ligand>
</feature>
<dbReference type="GO" id="GO:0005524">
    <property type="term" value="F:ATP binding"/>
    <property type="evidence" value="ECO:0007669"/>
    <property type="project" value="UniProtKB-UniRule"/>
</dbReference>
<dbReference type="GO" id="GO:0016887">
    <property type="term" value="F:ATP hydrolysis activity"/>
    <property type="evidence" value="ECO:0007669"/>
    <property type="project" value="InterPro"/>
</dbReference>
<dbReference type="RefSeq" id="WP_075074074.1">
    <property type="nucleotide sequence ID" value="NZ_DF967972.1"/>
</dbReference>
<protein>
    <recommendedName>
        <fullName evidence="8">Chaperone protein HtpG</fullName>
    </recommendedName>
    <alternativeName>
        <fullName evidence="8">Heat shock protein HtpG</fullName>
    </alternativeName>
    <alternativeName>
        <fullName evidence="8">High temperature protein G</fullName>
    </alternativeName>
</protein>
<feature type="region of interest" description="C" evidence="8">
    <location>
        <begin position="545"/>
        <end position="619"/>
    </location>
</feature>
<dbReference type="PANTHER" id="PTHR11528">
    <property type="entry name" value="HEAT SHOCK PROTEIN 90 FAMILY MEMBER"/>
    <property type="match status" value="1"/>
</dbReference>
<evidence type="ECO:0000256" key="5">
    <source>
        <dbReference type="ARBA" id="ARBA00022840"/>
    </source>
</evidence>
<organism evidence="10">
    <name type="scientific">Longilinea arvoryzae</name>
    <dbReference type="NCBI Taxonomy" id="360412"/>
    <lineage>
        <taxon>Bacteria</taxon>
        <taxon>Bacillati</taxon>
        <taxon>Chloroflexota</taxon>
        <taxon>Anaerolineae</taxon>
        <taxon>Anaerolineales</taxon>
        <taxon>Anaerolineaceae</taxon>
        <taxon>Longilinea</taxon>
    </lineage>
</organism>
<proteinExistence type="inferred from homology"/>
<keyword evidence="7 8" id="KW-0143">Chaperone</keyword>
<evidence type="ECO:0000256" key="8">
    <source>
        <dbReference type="HAMAP-Rule" id="MF_00505"/>
    </source>
</evidence>
<evidence type="ECO:0000256" key="2">
    <source>
        <dbReference type="ARBA" id="ARBA00008239"/>
    </source>
</evidence>
<dbReference type="SUPFAM" id="SSF54211">
    <property type="entry name" value="Ribosomal protein S5 domain 2-like"/>
    <property type="match status" value="1"/>
</dbReference>
<dbReference type="InterPro" id="IPR037196">
    <property type="entry name" value="HSP90_C"/>
</dbReference>
<keyword evidence="5 8" id="KW-0067">ATP-binding</keyword>
<keyword evidence="4 8" id="KW-0547">Nucleotide-binding</keyword>
<dbReference type="InterPro" id="IPR020568">
    <property type="entry name" value="Ribosomal_Su5_D2-typ_SF"/>
</dbReference>
<dbReference type="InterPro" id="IPR001404">
    <property type="entry name" value="Hsp90_fam"/>
</dbReference>
<feature type="binding site" evidence="9">
    <location>
        <position position="37"/>
    </location>
    <ligand>
        <name>ATP</name>
        <dbReference type="ChEBI" id="CHEBI:30616"/>
    </ligand>
</feature>
<dbReference type="InterPro" id="IPR036890">
    <property type="entry name" value="HATPase_C_sf"/>
</dbReference>
<accession>A0A0S7BAV8</accession>
<dbReference type="PRINTS" id="PR00775">
    <property type="entry name" value="HEATSHOCK90"/>
</dbReference>
<dbReference type="HAMAP" id="MF_00505">
    <property type="entry name" value="HSP90"/>
    <property type="match status" value="1"/>
</dbReference>
<feature type="binding site" evidence="9">
    <location>
        <begin position="125"/>
        <end position="130"/>
    </location>
    <ligand>
        <name>ATP</name>
        <dbReference type="ChEBI" id="CHEBI:30616"/>
    </ligand>
</feature>
<dbReference type="OrthoDB" id="9802640at2"/>
<name>A0A0S7BAV8_9CHLR</name>
<evidence type="ECO:0000256" key="9">
    <source>
        <dbReference type="PIRSR" id="PIRSR002583-1"/>
    </source>
</evidence>
<dbReference type="GO" id="GO:0005737">
    <property type="term" value="C:cytoplasm"/>
    <property type="evidence" value="ECO:0007669"/>
    <property type="project" value="UniProtKB-SubCell"/>
</dbReference>
<dbReference type="CDD" id="cd16927">
    <property type="entry name" value="HATPase_Hsp90-like"/>
    <property type="match status" value="1"/>
</dbReference>
<comment type="subcellular location">
    <subcellularLocation>
        <location evidence="1 8">Cytoplasm</location>
    </subcellularLocation>
</comment>
<evidence type="ECO:0000313" key="10">
    <source>
        <dbReference type="EMBL" id="GAP14847.1"/>
    </source>
</evidence>
<feature type="binding site" evidence="9">
    <location>
        <position position="96"/>
    </location>
    <ligand>
        <name>ATP</name>
        <dbReference type="ChEBI" id="CHEBI:30616"/>
    </ligand>
</feature>
<dbReference type="GO" id="GO:0140662">
    <property type="term" value="F:ATP-dependent protein folding chaperone"/>
    <property type="evidence" value="ECO:0007669"/>
    <property type="project" value="InterPro"/>
</dbReference>